<comment type="caution">
    <text evidence="1">The sequence shown here is derived from an EMBL/GenBank/DDBJ whole genome shotgun (WGS) entry which is preliminary data.</text>
</comment>
<accession>A0A9P6KWI3</accession>
<evidence type="ECO:0000313" key="1">
    <source>
        <dbReference type="EMBL" id="KAF9741502.1"/>
    </source>
</evidence>
<dbReference type="Proteomes" id="UP000756921">
    <property type="component" value="Unassembled WGS sequence"/>
</dbReference>
<proteinExistence type="predicted"/>
<protein>
    <submittedName>
        <fullName evidence="1">Uncharacterized protein</fullName>
    </submittedName>
</protein>
<keyword evidence="2" id="KW-1185">Reference proteome</keyword>
<organism evidence="1 2">
    <name type="scientific">Paraphaeosphaeria minitans</name>
    <dbReference type="NCBI Taxonomy" id="565426"/>
    <lineage>
        <taxon>Eukaryota</taxon>
        <taxon>Fungi</taxon>
        <taxon>Dikarya</taxon>
        <taxon>Ascomycota</taxon>
        <taxon>Pezizomycotina</taxon>
        <taxon>Dothideomycetes</taxon>
        <taxon>Pleosporomycetidae</taxon>
        <taxon>Pleosporales</taxon>
        <taxon>Massarineae</taxon>
        <taxon>Didymosphaeriaceae</taxon>
        <taxon>Paraphaeosphaeria</taxon>
    </lineage>
</organism>
<name>A0A9P6KWI3_9PLEO</name>
<evidence type="ECO:0000313" key="2">
    <source>
        <dbReference type="Proteomes" id="UP000756921"/>
    </source>
</evidence>
<dbReference type="EMBL" id="WJXW01000001">
    <property type="protein sequence ID" value="KAF9741502.1"/>
    <property type="molecule type" value="Genomic_DNA"/>
</dbReference>
<reference evidence="1" key="1">
    <citation type="journal article" date="2020" name="Mol. Plant Microbe Interact.">
        <title>Genome Sequence of the Biocontrol Agent Coniothyrium minitans strain Conio (IMI 134523).</title>
        <authorList>
            <person name="Patel D."/>
            <person name="Shittu T.A."/>
            <person name="Baroncelli R."/>
            <person name="Muthumeenakshi S."/>
            <person name="Osborne T.H."/>
            <person name="Janganan T.K."/>
            <person name="Sreenivasaprasad S."/>
        </authorList>
    </citation>
    <scope>NUCLEOTIDE SEQUENCE</scope>
    <source>
        <strain evidence="1">Conio</strain>
    </source>
</reference>
<dbReference type="AlphaFoldDB" id="A0A9P6KWI3"/>
<sequence>MRCSEGAWRIDGVAPIPSPRTRRSFWCKSGAERPVRQAAVAGIKPPAPPNFKNPFRPAHSAASPPHRPHPPRCCKLRIIRDSIARTLIICLRSVPRGRIRSPALPHAARRHPIDTPSASWYRTRCPIPLEVDSCPSGHDRRLGFIHSALGLIGLKISCHRYGPPSPPKPRAQAKTVLANAIRPSPTGSASRRVCT</sequence>
<gene>
    <name evidence="1" type="ORF">PMIN01_01041</name>
</gene>